<protein>
    <submittedName>
        <fullName evidence="3">T9SS type A sorting domain-containing protein</fullName>
    </submittedName>
</protein>
<evidence type="ECO:0000313" key="3">
    <source>
        <dbReference type="EMBL" id="MDA3616171.1"/>
    </source>
</evidence>
<dbReference type="EMBL" id="JAQGEF010000024">
    <property type="protein sequence ID" value="MDA3616171.1"/>
    <property type="molecule type" value="Genomic_DNA"/>
</dbReference>
<evidence type="ECO:0000313" key="4">
    <source>
        <dbReference type="Proteomes" id="UP001210231"/>
    </source>
</evidence>
<dbReference type="InterPro" id="IPR013783">
    <property type="entry name" value="Ig-like_fold"/>
</dbReference>
<gene>
    <name evidence="3" type="ORF">O3P16_15245</name>
</gene>
<dbReference type="PANTHER" id="PTHR42754:SF1">
    <property type="entry name" value="LIPOPROTEIN"/>
    <property type="match status" value="1"/>
</dbReference>
<comment type="caution">
    <text evidence="3">The sequence shown here is derived from an EMBL/GenBank/DDBJ whole genome shotgun (WGS) entry which is preliminary data.</text>
</comment>
<name>A0ABT4UMU1_9BACT</name>
<evidence type="ECO:0000259" key="2">
    <source>
        <dbReference type="Pfam" id="PF18962"/>
    </source>
</evidence>
<dbReference type="Proteomes" id="UP001210231">
    <property type="component" value="Unassembled WGS sequence"/>
</dbReference>
<dbReference type="NCBIfam" id="TIGR04183">
    <property type="entry name" value="Por_Secre_tail"/>
    <property type="match status" value="1"/>
</dbReference>
<sequence>MKKLYTTICLLILAVCANAQRPPVKWQNALNLDTGIVTFDGGYIDNVIPPDSWIKDILPIKTGGYFGLIDAGGSWLVKFDSKGDTIFSKRISETINAGTNNRPVSTYYTHLAATKDGGVVVLGNMTGNKVSNPGPYGMVLSKFTADGAKVWREVYKGGKYISVTYEKEEPSAVIATPDGGFLILSYSNYLKGNDKSEDPIGSVSAAMATDFWIIKTDAEGLPEWDKTIGGSGTEYAPRAITTTDGIIIAGASNSPVSGQKTEAQKGGGENIQYNTDMWLVKIDFSGNIIWDKTIGTSDMQEYNAVIHPASDGGFYLACGTESGIDGDKSEASYGQWDAWILKCNASGRILWQKSLGGSYQEIPSSILELPDGGVLVALNSSSEKGGNKTEANFGYQNIWLVKLSSSGAILWQSVMGGTGMDRDALLTLNEDKTILLSCTSNSEKGGNRTVDAKGKFTFQGTEYKGGYDVWMILFDAETSLPVNLVSFTGNVKNTNVHLEWKVTNEANFSRYELEKSNDGFSFNKITAVPANGSPRYNFNDKWYNETLYYRLKMVDKNGDFSYSKIVTINASIATGTFIAPNPVAGNQQLTLNIPAASKDAQWQIAGIDGKIYATQKVASGATQVQIDTKSIANGTYILIYNSGTEKKAMRFIKN</sequence>
<feature type="chain" id="PRO_5045957694" evidence="1">
    <location>
        <begin position="20"/>
        <end position="654"/>
    </location>
</feature>
<keyword evidence="1" id="KW-0732">Signal</keyword>
<feature type="domain" description="Secretion system C-terminal sorting" evidence="2">
    <location>
        <begin position="579"/>
        <end position="649"/>
    </location>
</feature>
<dbReference type="PANTHER" id="PTHR42754">
    <property type="entry name" value="ENDOGLUCANASE"/>
    <property type="match status" value="1"/>
</dbReference>
<proteinExistence type="predicted"/>
<evidence type="ECO:0000256" key="1">
    <source>
        <dbReference type="SAM" id="SignalP"/>
    </source>
</evidence>
<organism evidence="3 4">
    <name type="scientific">Polluticaenibacter yanchengensis</name>
    <dbReference type="NCBI Taxonomy" id="3014562"/>
    <lineage>
        <taxon>Bacteria</taxon>
        <taxon>Pseudomonadati</taxon>
        <taxon>Bacteroidota</taxon>
        <taxon>Chitinophagia</taxon>
        <taxon>Chitinophagales</taxon>
        <taxon>Chitinophagaceae</taxon>
        <taxon>Polluticaenibacter</taxon>
    </lineage>
</organism>
<feature type="signal peptide" evidence="1">
    <location>
        <begin position="1"/>
        <end position="19"/>
    </location>
</feature>
<accession>A0ABT4UMU1</accession>
<dbReference type="Pfam" id="PF18962">
    <property type="entry name" value="Por_Secre_tail"/>
    <property type="match status" value="1"/>
</dbReference>
<dbReference type="InterPro" id="IPR026444">
    <property type="entry name" value="Secre_tail"/>
</dbReference>
<keyword evidence="4" id="KW-1185">Reference proteome</keyword>
<dbReference type="Gene3D" id="2.60.40.10">
    <property type="entry name" value="Immunoglobulins"/>
    <property type="match status" value="1"/>
</dbReference>
<dbReference type="RefSeq" id="WP_407032501.1">
    <property type="nucleotide sequence ID" value="NZ_JAQGEF010000024.1"/>
</dbReference>
<reference evidence="3 4" key="1">
    <citation type="submission" date="2022-12" db="EMBL/GenBank/DDBJ databases">
        <title>Chitinophagaceae gen. sp. nov., a new member of the family Chitinophagaceae, isolated from soil in a chemical factory.</title>
        <authorList>
            <person name="Ke Z."/>
        </authorList>
    </citation>
    <scope>NUCLEOTIDE SEQUENCE [LARGE SCALE GENOMIC DNA]</scope>
    <source>
        <strain evidence="3 4">LY-5</strain>
    </source>
</reference>